<feature type="chain" id="PRO_5014779177" evidence="1">
    <location>
        <begin position="20"/>
        <end position="95"/>
    </location>
</feature>
<evidence type="ECO:0000256" key="1">
    <source>
        <dbReference type="SAM" id="SignalP"/>
    </source>
</evidence>
<keyword evidence="1" id="KW-0732">Signal</keyword>
<evidence type="ECO:0000313" key="2">
    <source>
        <dbReference type="EMBL" id="MBW46520.1"/>
    </source>
</evidence>
<feature type="signal peptide" evidence="1">
    <location>
        <begin position="1"/>
        <end position="19"/>
    </location>
</feature>
<protein>
    <submittedName>
        <fullName evidence="2">Putative secreted protein</fullName>
    </submittedName>
</protein>
<accession>A0A2M4B0G6</accession>
<dbReference type="PROSITE" id="PS51257">
    <property type="entry name" value="PROKAR_LIPOPROTEIN"/>
    <property type="match status" value="1"/>
</dbReference>
<organism evidence="2">
    <name type="scientific">Anopheles triannulatus</name>
    <dbReference type="NCBI Taxonomy" id="58253"/>
    <lineage>
        <taxon>Eukaryota</taxon>
        <taxon>Metazoa</taxon>
        <taxon>Ecdysozoa</taxon>
        <taxon>Arthropoda</taxon>
        <taxon>Hexapoda</taxon>
        <taxon>Insecta</taxon>
        <taxon>Pterygota</taxon>
        <taxon>Neoptera</taxon>
        <taxon>Endopterygota</taxon>
        <taxon>Diptera</taxon>
        <taxon>Nematocera</taxon>
        <taxon>Culicoidea</taxon>
        <taxon>Culicidae</taxon>
        <taxon>Anophelinae</taxon>
        <taxon>Anopheles</taxon>
    </lineage>
</organism>
<dbReference type="EMBL" id="GGFK01013199">
    <property type="protein sequence ID" value="MBW46520.1"/>
    <property type="molecule type" value="Transcribed_RNA"/>
</dbReference>
<dbReference type="AlphaFoldDB" id="A0A2M4B0G6"/>
<sequence length="95" mass="11065">MFRPNLLLLLSVFAVACYGQTRVSTIPRGRSRCLVVIGFAFQTIEREIVGRGRKGRVRVAYTARCFKVWPLRCNRRQAAITRDRRIMYRTGWTSL</sequence>
<name>A0A2M4B0G6_9DIPT</name>
<proteinExistence type="predicted"/>
<reference evidence="2" key="1">
    <citation type="submission" date="2018-01" db="EMBL/GenBank/DDBJ databases">
        <title>An insight into the sialome of Amazonian anophelines.</title>
        <authorList>
            <person name="Ribeiro J.M."/>
            <person name="Scarpassa V."/>
            <person name="Calvo E."/>
        </authorList>
    </citation>
    <scope>NUCLEOTIDE SEQUENCE</scope>
    <source>
        <tissue evidence="2">Salivary glands</tissue>
    </source>
</reference>